<dbReference type="InterPro" id="IPR000859">
    <property type="entry name" value="CUB_dom"/>
</dbReference>
<feature type="chain" id="PRO_5046498888" description="CUB domain-containing protein" evidence="4">
    <location>
        <begin position="22"/>
        <end position="292"/>
    </location>
</feature>
<dbReference type="Pfam" id="PF00431">
    <property type="entry name" value="CUB"/>
    <property type="match status" value="1"/>
</dbReference>
<dbReference type="Gene3D" id="2.60.120.290">
    <property type="entry name" value="Spermadhesin, CUB domain"/>
    <property type="match status" value="2"/>
</dbReference>
<feature type="domain" description="CUB" evidence="5">
    <location>
        <begin position="39"/>
        <end position="147"/>
    </location>
</feature>
<dbReference type="SMART" id="SM00042">
    <property type="entry name" value="CUB"/>
    <property type="match status" value="1"/>
</dbReference>
<evidence type="ECO:0000256" key="3">
    <source>
        <dbReference type="PROSITE-ProRule" id="PRU00059"/>
    </source>
</evidence>
<protein>
    <recommendedName>
        <fullName evidence="5">CUB domain-containing protein</fullName>
    </recommendedName>
</protein>
<name>A0ABP1QU52_9HEXA</name>
<comment type="caution">
    <text evidence="3">Lacks conserved residue(s) required for the propagation of feature annotation.</text>
</comment>
<dbReference type="Proteomes" id="UP001642540">
    <property type="component" value="Unassembled WGS sequence"/>
</dbReference>
<keyword evidence="2" id="KW-1015">Disulfide bond</keyword>
<organism evidence="6 7">
    <name type="scientific">Orchesella dallaii</name>
    <dbReference type="NCBI Taxonomy" id="48710"/>
    <lineage>
        <taxon>Eukaryota</taxon>
        <taxon>Metazoa</taxon>
        <taxon>Ecdysozoa</taxon>
        <taxon>Arthropoda</taxon>
        <taxon>Hexapoda</taxon>
        <taxon>Collembola</taxon>
        <taxon>Entomobryomorpha</taxon>
        <taxon>Entomobryoidea</taxon>
        <taxon>Orchesellidae</taxon>
        <taxon>Orchesellinae</taxon>
        <taxon>Orchesella</taxon>
    </lineage>
</organism>
<evidence type="ECO:0000259" key="5">
    <source>
        <dbReference type="PROSITE" id="PS01180"/>
    </source>
</evidence>
<evidence type="ECO:0000256" key="1">
    <source>
        <dbReference type="ARBA" id="ARBA00022737"/>
    </source>
</evidence>
<feature type="signal peptide" evidence="4">
    <location>
        <begin position="1"/>
        <end position="21"/>
    </location>
</feature>
<keyword evidence="1" id="KW-0677">Repeat</keyword>
<dbReference type="PROSITE" id="PS01180">
    <property type="entry name" value="CUB"/>
    <property type="match status" value="1"/>
</dbReference>
<dbReference type="SUPFAM" id="SSF49854">
    <property type="entry name" value="Spermadhesin, CUB domain"/>
    <property type="match status" value="1"/>
</dbReference>
<keyword evidence="4" id="KW-0732">Signal</keyword>
<evidence type="ECO:0000313" key="7">
    <source>
        <dbReference type="Proteomes" id="UP001642540"/>
    </source>
</evidence>
<gene>
    <name evidence="6" type="ORF">ODALV1_LOCUS14448</name>
</gene>
<comment type="caution">
    <text evidence="6">The sequence shown here is derived from an EMBL/GenBank/DDBJ whole genome shotgun (WGS) entry which is preliminary data.</text>
</comment>
<dbReference type="PANTHER" id="PTHR24251">
    <property type="entry name" value="OVOCHYMASE-RELATED"/>
    <property type="match status" value="1"/>
</dbReference>
<sequence>MRASSVVIFFVAVAISGKTFAATLKNDVVQKRFANSTSCGGLLTAEEGLIEYKLDGNYQADEVCIWTIRSPFRTGINFTMNRMGFEAQFDGVKLWRVSKYGISRAHYFSNRTDVPEEGYVTSSVAIVTFHSIYSVQGKGFSLSFRATPDTDYSFKHFEDYNKKASGSEVVTFRYPENLPYQNLEFSTFTVSRNTGDPDNNVELNITSLHLEYEFSGICKDIIHVYYFRRGMSYNDFSSVTPLDGVCDTSQVVPPIYHPGYYYKADAIVILLVTDEQNTGEGYELSYRYTTRN</sequence>
<keyword evidence="7" id="KW-1185">Reference proteome</keyword>
<evidence type="ECO:0000256" key="2">
    <source>
        <dbReference type="ARBA" id="ARBA00023157"/>
    </source>
</evidence>
<dbReference type="EMBL" id="CAXLJM020000046">
    <property type="protein sequence ID" value="CAL8110794.1"/>
    <property type="molecule type" value="Genomic_DNA"/>
</dbReference>
<evidence type="ECO:0000313" key="6">
    <source>
        <dbReference type="EMBL" id="CAL8110794.1"/>
    </source>
</evidence>
<accession>A0ABP1QU52</accession>
<proteinExistence type="predicted"/>
<dbReference type="InterPro" id="IPR035914">
    <property type="entry name" value="Sperma_CUB_dom_sf"/>
</dbReference>
<evidence type="ECO:0000256" key="4">
    <source>
        <dbReference type="SAM" id="SignalP"/>
    </source>
</evidence>
<reference evidence="6 7" key="1">
    <citation type="submission" date="2024-08" db="EMBL/GenBank/DDBJ databases">
        <authorList>
            <person name="Cucini C."/>
            <person name="Frati F."/>
        </authorList>
    </citation>
    <scope>NUCLEOTIDE SEQUENCE [LARGE SCALE GENOMIC DNA]</scope>
</reference>